<dbReference type="Proteomes" id="UP000033774">
    <property type="component" value="Unassembled WGS sequence"/>
</dbReference>
<evidence type="ECO:0000313" key="2">
    <source>
        <dbReference type="EMBL" id="KJV09233.1"/>
    </source>
</evidence>
<evidence type="ECO:0000313" key="3">
    <source>
        <dbReference type="Proteomes" id="UP000033774"/>
    </source>
</evidence>
<keyword evidence="3" id="KW-1185">Reference proteome</keyword>
<comment type="caution">
    <text evidence="2">The sequence shown here is derived from an EMBL/GenBank/DDBJ whole genome shotgun (WGS) entry which is preliminary data.</text>
</comment>
<feature type="region of interest" description="Disordered" evidence="1">
    <location>
        <begin position="99"/>
        <end position="129"/>
    </location>
</feature>
<feature type="compositionally biased region" description="Basic and acidic residues" evidence="1">
    <location>
        <begin position="99"/>
        <end position="112"/>
    </location>
</feature>
<dbReference type="RefSeq" id="WP_045776185.1">
    <property type="nucleotide sequence ID" value="NZ_LAJY01000323.1"/>
</dbReference>
<feature type="region of interest" description="Disordered" evidence="1">
    <location>
        <begin position="1"/>
        <end position="24"/>
    </location>
</feature>
<gene>
    <name evidence="2" type="ORF">VZ95_12745</name>
</gene>
<dbReference type="OrthoDB" id="9849305at2"/>
<sequence length="129" mass="13757">MTEPPARSPARKAPAPRGPAPDPTALIDGFNRVILALEAALSTLHEEGSVDLAGLDDEIERLCMATMKITGPAADPVLKRMGAMTDLLEKLSTQLSERMAEGSAHEQVEAQAKHRSAISAYRKPEQGEG</sequence>
<reference evidence="2 3" key="1">
    <citation type="submission" date="2015-03" db="EMBL/GenBank/DDBJ databases">
        <title>Draft genome sequence of Elstera litoralis.</title>
        <authorList>
            <person name="Rahalkar M.C."/>
            <person name="Dhakephalkar P.K."/>
            <person name="Pore S.D."/>
            <person name="Arora P."/>
            <person name="Kapse N.G."/>
            <person name="Pandit P.S."/>
        </authorList>
    </citation>
    <scope>NUCLEOTIDE SEQUENCE [LARGE SCALE GENOMIC DNA]</scope>
    <source>
        <strain evidence="2 3">Dia-1</strain>
    </source>
</reference>
<name>A0A0F3IRR1_9PROT</name>
<dbReference type="AlphaFoldDB" id="A0A0F3IRR1"/>
<accession>A0A0F3IRR1</accession>
<organism evidence="2 3">
    <name type="scientific">Elstera litoralis</name>
    <dbReference type="NCBI Taxonomy" id="552518"/>
    <lineage>
        <taxon>Bacteria</taxon>
        <taxon>Pseudomonadati</taxon>
        <taxon>Pseudomonadota</taxon>
        <taxon>Alphaproteobacteria</taxon>
        <taxon>Rhodospirillales</taxon>
        <taxon>Rhodospirillaceae</taxon>
        <taxon>Elstera</taxon>
    </lineage>
</organism>
<evidence type="ECO:0000256" key="1">
    <source>
        <dbReference type="SAM" id="MobiDB-lite"/>
    </source>
</evidence>
<protein>
    <submittedName>
        <fullName evidence="2">Uncharacterized protein</fullName>
    </submittedName>
</protein>
<dbReference type="EMBL" id="LAJY01000323">
    <property type="protein sequence ID" value="KJV09233.1"/>
    <property type="molecule type" value="Genomic_DNA"/>
</dbReference>
<proteinExistence type="predicted"/>